<gene>
    <name evidence="1" type="ORF">MLD38_030839</name>
</gene>
<evidence type="ECO:0000313" key="1">
    <source>
        <dbReference type="EMBL" id="KAI4325438.1"/>
    </source>
</evidence>
<dbReference type="EMBL" id="CM042888">
    <property type="protein sequence ID" value="KAI4325438.1"/>
    <property type="molecule type" value="Genomic_DNA"/>
</dbReference>
<organism evidence="1 2">
    <name type="scientific">Melastoma candidum</name>
    <dbReference type="NCBI Taxonomy" id="119954"/>
    <lineage>
        <taxon>Eukaryota</taxon>
        <taxon>Viridiplantae</taxon>
        <taxon>Streptophyta</taxon>
        <taxon>Embryophyta</taxon>
        <taxon>Tracheophyta</taxon>
        <taxon>Spermatophyta</taxon>
        <taxon>Magnoliopsida</taxon>
        <taxon>eudicotyledons</taxon>
        <taxon>Gunneridae</taxon>
        <taxon>Pentapetalae</taxon>
        <taxon>rosids</taxon>
        <taxon>malvids</taxon>
        <taxon>Myrtales</taxon>
        <taxon>Melastomataceae</taxon>
        <taxon>Melastomatoideae</taxon>
        <taxon>Melastomateae</taxon>
        <taxon>Melastoma</taxon>
    </lineage>
</organism>
<evidence type="ECO:0000313" key="2">
    <source>
        <dbReference type="Proteomes" id="UP001057402"/>
    </source>
</evidence>
<keyword evidence="2" id="KW-1185">Reference proteome</keyword>
<comment type="caution">
    <text evidence="1">The sequence shown here is derived from an EMBL/GenBank/DDBJ whole genome shotgun (WGS) entry which is preliminary data.</text>
</comment>
<accession>A0ACB9MMB4</accession>
<proteinExistence type="predicted"/>
<reference evidence="2" key="1">
    <citation type="journal article" date="2023" name="Front. Plant Sci.">
        <title>Chromosomal-level genome assembly of Melastoma candidum provides insights into trichome evolution.</title>
        <authorList>
            <person name="Zhong Y."/>
            <person name="Wu W."/>
            <person name="Sun C."/>
            <person name="Zou P."/>
            <person name="Liu Y."/>
            <person name="Dai S."/>
            <person name="Zhou R."/>
        </authorList>
    </citation>
    <scope>NUCLEOTIDE SEQUENCE [LARGE SCALE GENOMIC DNA]</scope>
</reference>
<name>A0ACB9MMB4_9MYRT</name>
<protein>
    <submittedName>
        <fullName evidence="1">Uncharacterized protein</fullName>
    </submittedName>
</protein>
<sequence>MEARILHSLSPKPPRRPPRLSTYFPRQTLFRVRASDGADKTRPPPDPPTLSQVPEPEPLEIRYRRRSRKRRQLREENLIGSAGKQDFAARTKPPEPKKWEDMTVAEKAVELYMGEKGLLFWLNKFAYASIFIVIGAWILFRFVGPSLNLYQLDTPPLSPQSIFKG</sequence>
<dbReference type="Proteomes" id="UP001057402">
    <property type="component" value="Chromosome 9"/>
</dbReference>